<protein>
    <recommendedName>
        <fullName evidence="5">NOT2/NOT3/NOT5 C-terminal domain-containing protein</fullName>
    </recommendedName>
</protein>
<organism evidence="6">
    <name type="scientific">Euplotes harpa</name>
    <dbReference type="NCBI Taxonomy" id="151035"/>
    <lineage>
        <taxon>Eukaryota</taxon>
        <taxon>Sar</taxon>
        <taxon>Alveolata</taxon>
        <taxon>Ciliophora</taxon>
        <taxon>Intramacronucleata</taxon>
        <taxon>Spirotrichea</taxon>
        <taxon>Hypotrichia</taxon>
        <taxon>Euplotida</taxon>
        <taxon>Euplotidae</taxon>
        <taxon>Euplotes</taxon>
    </lineage>
</organism>
<evidence type="ECO:0000259" key="5">
    <source>
        <dbReference type="Pfam" id="PF04153"/>
    </source>
</evidence>
<name>A0A7S3JKN1_9SPIT</name>
<evidence type="ECO:0000256" key="1">
    <source>
        <dbReference type="ARBA" id="ARBA00007682"/>
    </source>
</evidence>
<evidence type="ECO:0000256" key="3">
    <source>
        <dbReference type="ARBA" id="ARBA00023163"/>
    </source>
</evidence>
<sequence>MDLSKVFAEHDETLLYIFYTMTNEEIQYRSAQELGRRGWLYNDLDQTWSVTRKGGSKSKSKKPKQPYAMGNKGEENTELSRYKFDIEQWRVVEFSLSEYKQQENQPQKRFDDLNSLPTE</sequence>
<dbReference type="GO" id="GO:0030015">
    <property type="term" value="C:CCR4-NOT core complex"/>
    <property type="evidence" value="ECO:0007669"/>
    <property type="project" value="InterPro"/>
</dbReference>
<evidence type="ECO:0000256" key="4">
    <source>
        <dbReference type="SAM" id="MobiDB-lite"/>
    </source>
</evidence>
<evidence type="ECO:0000256" key="2">
    <source>
        <dbReference type="ARBA" id="ARBA00023015"/>
    </source>
</evidence>
<gene>
    <name evidence="6" type="ORF">EHAR0213_LOCUS14776</name>
</gene>
<feature type="region of interest" description="Disordered" evidence="4">
    <location>
        <begin position="100"/>
        <end position="119"/>
    </location>
</feature>
<proteinExistence type="inferred from homology"/>
<comment type="similarity">
    <text evidence="1">Belongs to the CNOT2/3/5 family.</text>
</comment>
<dbReference type="PANTHER" id="PTHR23326">
    <property type="entry name" value="CCR4 NOT-RELATED"/>
    <property type="match status" value="1"/>
</dbReference>
<dbReference type="Pfam" id="PF04153">
    <property type="entry name" value="NOT2_3_5_C"/>
    <property type="match status" value="1"/>
</dbReference>
<feature type="compositionally biased region" description="Basic residues" evidence="4">
    <location>
        <begin position="54"/>
        <end position="64"/>
    </location>
</feature>
<reference evidence="6" key="1">
    <citation type="submission" date="2021-01" db="EMBL/GenBank/DDBJ databases">
        <authorList>
            <person name="Corre E."/>
            <person name="Pelletier E."/>
            <person name="Niang G."/>
            <person name="Scheremetjew M."/>
            <person name="Finn R."/>
            <person name="Kale V."/>
            <person name="Holt S."/>
            <person name="Cochrane G."/>
            <person name="Meng A."/>
            <person name="Brown T."/>
            <person name="Cohen L."/>
        </authorList>
    </citation>
    <scope>NUCLEOTIDE SEQUENCE</scope>
    <source>
        <strain evidence="6">FSP1.4</strain>
    </source>
</reference>
<dbReference type="InterPro" id="IPR040168">
    <property type="entry name" value="Not2/3/5"/>
</dbReference>
<feature type="region of interest" description="Disordered" evidence="4">
    <location>
        <begin position="51"/>
        <end position="75"/>
    </location>
</feature>
<feature type="domain" description="NOT2/NOT3/NOT5 C-terminal" evidence="5">
    <location>
        <begin position="10"/>
        <end position="93"/>
    </location>
</feature>
<dbReference type="InterPro" id="IPR038635">
    <property type="entry name" value="CCR4-NOT_su2/3/5_C_sf"/>
</dbReference>
<keyword evidence="3" id="KW-0804">Transcription</keyword>
<keyword evidence="2" id="KW-0805">Transcription regulation</keyword>
<accession>A0A7S3JKN1</accession>
<dbReference type="Gene3D" id="2.30.30.1020">
    <property type="entry name" value="CCR4-NOT complex subunit 2/3/5, C-terminal domain"/>
    <property type="match status" value="1"/>
</dbReference>
<evidence type="ECO:0000313" key="6">
    <source>
        <dbReference type="EMBL" id="CAE0355859.1"/>
    </source>
</evidence>
<dbReference type="GO" id="GO:0006355">
    <property type="term" value="P:regulation of DNA-templated transcription"/>
    <property type="evidence" value="ECO:0007669"/>
    <property type="project" value="InterPro"/>
</dbReference>
<dbReference type="InterPro" id="IPR007282">
    <property type="entry name" value="NOT2/3/5_C"/>
</dbReference>
<dbReference type="AlphaFoldDB" id="A0A7S3JKN1"/>
<dbReference type="EMBL" id="HBII01035336">
    <property type="protein sequence ID" value="CAE0355859.1"/>
    <property type="molecule type" value="Transcribed_RNA"/>
</dbReference>